<dbReference type="Proteomes" id="UP001154078">
    <property type="component" value="Chromosome 6"/>
</dbReference>
<evidence type="ECO:0000313" key="2">
    <source>
        <dbReference type="Proteomes" id="UP001154078"/>
    </source>
</evidence>
<protein>
    <submittedName>
        <fullName evidence="1">Uncharacterized protein</fullName>
    </submittedName>
</protein>
<reference evidence="1" key="1">
    <citation type="submission" date="2021-12" db="EMBL/GenBank/DDBJ databases">
        <authorList>
            <person name="King R."/>
        </authorList>
    </citation>
    <scope>NUCLEOTIDE SEQUENCE</scope>
</reference>
<dbReference type="OrthoDB" id="10062343at2759"/>
<gene>
    <name evidence="1" type="ORF">MELIAE_LOCUS9048</name>
</gene>
<keyword evidence="2" id="KW-1185">Reference proteome</keyword>
<dbReference type="EMBL" id="OV121137">
    <property type="protein sequence ID" value="CAH0558804.1"/>
    <property type="molecule type" value="Genomic_DNA"/>
</dbReference>
<name>A0A9P0B9R7_BRAAE</name>
<sequence>MFSALFSKLNDCGFCVSWTESFNRSLENCSSTQEKIRLLTTIPLNSLSRSDMLIRFPSVTKYMIREAKKVVKEKGVYYNPDPYCGHPIDQTSINIAQEYYLNDDLDCSRQSPNKNDVKKIVENGAEMKKVKRFMTRSIKETYQIFK</sequence>
<proteinExistence type="predicted"/>
<evidence type="ECO:0000313" key="1">
    <source>
        <dbReference type="EMBL" id="CAH0558804.1"/>
    </source>
</evidence>
<dbReference type="AlphaFoldDB" id="A0A9P0B9R7"/>
<accession>A0A9P0B9R7</accession>
<organism evidence="1 2">
    <name type="scientific">Brassicogethes aeneus</name>
    <name type="common">Rape pollen beetle</name>
    <name type="synonym">Meligethes aeneus</name>
    <dbReference type="NCBI Taxonomy" id="1431903"/>
    <lineage>
        <taxon>Eukaryota</taxon>
        <taxon>Metazoa</taxon>
        <taxon>Ecdysozoa</taxon>
        <taxon>Arthropoda</taxon>
        <taxon>Hexapoda</taxon>
        <taxon>Insecta</taxon>
        <taxon>Pterygota</taxon>
        <taxon>Neoptera</taxon>
        <taxon>Endopterygota</taxon>
        <taxon>Coleoptera</taxon>
        <taxon>Polyphaga</taxon>
        <taxon>Cucujiformia</taxon>
        <taxon>Nitidulidae</taxon>
        <taxon>Meligethinae</taxon>
        <taxon>Brassicogethes</taxon>
    </lineage>
</organism>